<evidence type="ECO:0000313" key="3">
    <source>
        <dbReference type="EMBL" id="GLC53597.1"/>
    </source>
</evidence>
<feature type="signal peptide" evidence="2">
    <location>
        <begin position="1"/>
        <end position="18"/>
    </location>
</feature>
<proteinExistence type="predicted"/>
<dbReference type="AlphaFoldDB" id="A0A9W6BK04"/>
<accession>A0A9W6BK04</accession>
<reference evidence="3 4" key="1">
    <citation type="journal article" date="2023" name="Commun. Biol.">
        <title>Reorganization of the ancestral sex-determining regions during the evolution of trioecy in Pleodorina starrii.</title>
        <authorList>
            <person name="Takahashi K."/>
            <person name="Suzuki S."/>
            <person name="Kawai-Toyooka H."/>
            <person name="Yamamoto K."/>
            <person name="Hamaji T."/>
            <person name="Ootsuki R."/>
            <person name="Yamaguchi H."/>
            <person name="Kawachi M."/>
            <person name="Higashiyama T."/>
            <person name="Nozaki H."/>
        </authorList>
    </citation>
    <scope>NUCLEOTIDE SEQUENCE [LARGE SCALE GENOMIC DNA]</scope>
    <source>
        <strain evidence="3 4">NIES-4479</strain>
    </source>
</reference>
<dbReference type="EMBL" id="BRXU01000008">
    <property type="protein sequence ID" value="GLC53597.1"/>
    <property type="molecule type" value="Genomic_DNA"/>
</dbReference>
<evidence type="ECO:0000256" key="2">
    <source>
        <dbReference type="SAM" id="SignalP"/>
    </source>
</evidence>
<feature type="transmembrane region" description="Helical" evidence="1">
    <location>
        <begin position="251"/>
        <end position="276"/>
    </location>
</feature>
<dbReference type="Proteomes" id="UP001165080">
    <property type="component" value="Unassembled WGS sequence"/>
</dbReference>
<evidence type="ECO:0000313" key="4">
    <source>
        <dbReference type="Proteomes" id="UP001165080"/>
    </source>
</evidence>
<comment type="caution">
    <text evidence="3">The sequence shown here is derived from an EMBL/GenBank/DDBJ whole genome shotgun (WGS) entry which is preliminary data.</text>
</comment>
<gene>
    <name evidence="3" type="primary">PLESTBF000382</name>
    <name evidence="3" type="ORF">PLESTB_000766800</name>
</gene>
<feature type="chain" id="PRO_5040852481" evidence="2">
    <location>
        <begin position="19"/>
        <end position="279"/>
    </location>
</feature>
<keyword evidence="2" id="KW-0732">Signal</keyword>
<sequence length="279" mass="28253">MVAVLEVVVISLVVHVAALVLDPGTLEVVMRGTVSRAAAAVTALLKRVVEVAGLALKVAAVVLVTVVPLGQAIREVTAPVALLVVVEMDQGMLPSLANVVKIEAVELMSVTLVTWMAAEAGGLERAVVAAAAGVPVAWVVAAGGDLESWLPASGADLGTRGVMVTDWERQMAAGVVGQTEVAPVTWVEAAEGPVRLITAAAEAPVTLGVTRAVRLARVLEGTDLVTWVEAVAEAEATADPSRDMVAAGCGALAAAGWATPVVLLLRLVALAAVLVAQAL</sequence>
<keyword evidence="1" id="KW-0812">Transmembrane</keyword>
<keyword evidence="1" id="KW-0472">Membrane</keyword>
<protein>
    <submittedName>
        <fullName evidence="3">Uncharacterized protein</fullName>
    </submittedName>
</protein>
<keyword evidence="4" id="KW-1185">Reference proteome</keyword>
<keyword evidence="1" id="KW-1133">Transmembrane helix</keyword>
<organism evidence="3 4">
    <name type="scientific">Pleodorina starrii</name>
    <dbReference type="NCBI Taxonomy" id="330485"/>
    <lineage>
        <taxon>Eukaryota</taxon>
        <taxon>Viridiplantae</taxon>
        <taxon>Chlorophyta</taxon>
        <taxon>core chlorophytes</taxon>
        <taxon>Chlorophyceae</taxon>
        <taxon>CS clade</taxon>
        <taxon>Chlamydomonadales</taxon>
        <taxon>Volvocaceae</taxon>
        <taxon>Pleodorina</taxon>
    </lineage>
</organism>
<evidence type="ECO:0000256" key="1">
    <source>
        <dbReference type="SAM" id="Phobius"/>
    </source>
</evidence>
<name>A0A9W6BK04_9CHLO</name>